<name>A0A6A0BGK8_9LACT</name>
<protein>
    <submittedName>
        <fullName evidence="2">Uncharacterized protein</fullName>
    </submittedName>
</protein>
<evidence type="ECO:0000313" key="2">
    <source>
        <dbReference type="EMBL" id="GFH43498.1"/>
    </source>
</evidence>
<gene>
    <name evidence="2" type="ORF">Hs30E_20590</name>
</gene>
<feature type="compositionally biased region" description="Basic and acidic residues" evidence="1">
    <location>
        <begin position="78"/>
        <end position="88"/>
    </location>
</feature>
<organism evidence="2 3">
    <name type="scientific">Pseudolactococcus hodotermopsidis</name>
    <dbReference type="NCBI Taxonomy" id="2709157"/>
    <lineage>
        <taxon>Bacteria</taxon>
        <taxon>Bacillati</taxon>
        <taxon>Bacillota</taxon>
        <taxon>Bacilli</taxon>
        <taxon>Lactobacillales</taxon>
        <taxon>Streptococcaceae</taxon>
        <taxon>Pseudolactococcus</taxon>
    </lineage>
</organism>
<dbReference type="RefSeq" id="WP_172209952.1">
    <property type="nucleotide sequence ID" value="NZ_BLLI01000121.1"/>
</dbReference>
<comment type="caution">
    <text evidence="2">The sequence shown here is derived from an EMBL/GenBank/DDBJ whole genome shotgun (WGS) entry which is preliminary data.</text>
</comment>
<feature type="region of interest" description="Disordered" evidence="1">
    <location>
        <begin position="1"/>
        <end position="91"/>
    </location>
</feature>
<dbReference type="CDD" id="cd00085">
    <property type="entry name" value="HNHc"/>
    <property type="match status" value="1"/>
</dbReference>
<feature type="compositionally biased region" description="Basic and acidic residues" evidence="1">
    <location>
        <begin position="51"/>
        <end position="67"/>
    </location>
</feature>
<reference evidence="2 3" key="1">
    <citation type="submission" date="2020-02" db="EMBL/GenBank/DDBJ databases">
        <title>Draft genome sequence of Lactococcus sp. Hs30E4-3.</title>
        <authorList>
            <person name="Noda S."/>
            <person name="Yuki M."/>
            <person name="Ohkuma M."/>
        </authorList>
    </citation>
    <scope>NUCLEOTIDE SEQUENCE [LARGE SCALE GENOMIC DNA]</scope>
    <source>
        <strain evidence="2 3">Hs30E4-3</strain>
    </source>
</reference>
<keyword evidence="3" id="KW-1185">Reference proteome</keyword>
<accession>A0A6A0BGK8</accession>
<proteinExistence type="predicted"/>
<evidence type="ECO:0000256" key="1">
    <source>
        <dbReference type="SAM" id="MobiDB-lite"/>
    </source>
</evidence>
<dbReference type="Proteomes" id="UP000480303">
    <property type="component" value="Unassembled WGS sequence"/>
</dbReference>
<dbReference type="EMBL" id="BLLI01000121">
    <property type="protein sequence ID" value="GFH43498.1"/>
    <property type="molecule type" value="Genomic_DNA"/>
</dbReference>
<dbReference type="AlphaFoldDB" id="A0A6A0BGK8"/>
<dbReference type="InterPro" id="IPR003615">
    <property type="entry name" value="HNH_nuc"/>
</dbReference>
<sequence length="103" mass="11166">MQVGSAMASSGGGGPYSNLEDSNTVGEGKDFTQKQKQNIIEENMKNNGGEVKSDMSGKELVKPEKSQKGIPPSQDEWQIDHIIPKDKGGSNSYILNSIKKRNV</sequence>
<evidence type="ECO:0000313" key="3">
    <source>
        <dbReference type="Proteomes" id="UP000480303"/>
    </source>
</evidence>